<keyword evidence="5" id="KW-0442">Lipid degradation</keyword>
<evidence type="ECO:0000313" key="10">
    <source>
        <dbReference type="Proteomes" id="UP000529783"/>
    </source>
</evidence>
<evidence type="ECO:0000256" key="5">
    <source>
        <dbReference type="ARBA" id="ARBA00022963"/>
    </source>
</evidence>
<dbReference type="Proteomes" id="UP000529783">
    <property type="component" value="Unassembled WGS sequence"/>
</dbReference>
<comment type="similarity">
    <text evidence="2">Belongs to the phospholipase D family.</text>
</comment>
<gene>
    <name evidence="9" type="ORF">BJY14_005064</name>
</gene>
<dbReference type="AlphaFoldDB" id="A0A7Y9EK80"/>
<dbReference type="InterPro" id="IPR051406">
    <property type="entry name" value="PLD_domain"/>
</dbReference>
<name>A0A7Y9EK80_9ACTN</name>
<evidence type="ECO:0000313" key="9">
    <source>
        <dbReference type="EMBL" id="NYD49081.1"/>
    </source>
</evidence>
<dbReference type="EC" id="3.1.4.4" evidence="3"/>
<proteinExistence type="inferred from homology"/>
<dbReference type="SUPFAM" id="SSF56024">
    <property type="entry name" value="Phospholipase D/nuclease"/>
    <property type="match status" value="2"/>
</dbReference>
<comment type="catalytic activity">
    <reaction evidence="1">
        <text>a 1,2-diacyl-sn-glycero-3-phosphocholine + H2O = a 1,2-diacyl-sn-glycero-3-phosphate + choline + H(+)</text>
        <dbReference type="Rhea" id="RHEA:14445"/>
        <dbReference type="ChEBI" id="CHEBI:15354"/>
        <dbReference type="ChEBI" id="CHEBI:15377"/>
        <dbReference type="ChEBI" id="CHEBI:15378"/>
        <dbReference type="ChEBI" id="CHEBI:57643"/>
        <dbReference type="ChEBI" id="CHEBI:58608"/>
        <dbReference type="EC" id="3.1.4.4"/>
    </reaction>
</comment>
<keyword evidence="4" id="KW-0378">Hydrolase</keyword>
<evidence type="ECO:0000259" key="8">
    <source>
        <dbReference type="PROSITE" id="PS50035"/>
    </source>
</evidence>
<protein>
    <recommendedName>
        <fullName evidence="3">phospholipase D</fullName>
        <ecNumber evidence="3">3.1.4.4</ecNumber>
    </recommendedName>
</protein>
<organism evidence="9 10">
    <name type="scientific">Actinomadura luteofluorescens</name>
    <dbReference type="NCBI Taxonomy" id="46163"/>
    <lineage>
        <taxon>Bacteria</taxon>
        <taxon>Bacillati</taxon>
        <taxon>Actinomycetota</taxon>
        <taxon>Actinomycetes</taxon>
        <taxon>Streptosporangiales</taxon>
        <taxon>Thermomonosporaceae</taxon>
        <taxon>Actinomadura</taxon>
    </lineage>
</organism>
<evidence type="ECO:0000256" key="1">
    <source>
        <dbReference type="ARBA" id="ARBA00000798"/>
    </source>
</evidence>
<dbReference type="InterPro" id="IPR025202">
    <property type="entry name" value="PLD-like_dom"/>
</dbReference>
<evidence type="ECO:0000256" key="4">
    <source>
        <dbReference type="ARBA" id="ARBA00022801"/>
    </source>
</evidence>
<dbReference type="GO" id="GO:0006793">
    <property type="term" value="P:phosphorus metabolic process"/>
    <property type="evidence" value="ECO:0007669"/>
    <property type="project" value="UniProtKB-ARBA"/>
</dbReference>
<dbReference type="Gene3D" id="3.30.870.10">
    <property type="entry name" value="Endonuclease Chain A"/>
    <property type="match status" value="2"/>
</dbReference>
<dbReference type="GO" id="GO:0016891">
    <property type="term" value="F:RNA endonuclease activity producing 5'-phosphomonoesters, hydrolytic mechanism"/>
    <property type="evidence" value="ECO:0007669"/>
    <property type="project" value="TreeGrafter"/>
</dbReference>
<dbReference type="RefSeq" id="WP_179845880.1">
    <property type="nucleotide sequence ID" value="NZ_JACCBA010000001.1"/>
</dbReference>
<evidence type="ECO:0000256" key="7">
    <source>
        <dbReference type="SAM" id="SignalP"/>
    </source>
</evidence>
<sequence>MSSKLPLKVPVALSALAFASAALPAGPVHADPPNEAIPIALDQVDDYVKFTEDDNTVISDHAKALIDAAPSGATIRLPLYYFSQSKIVTSLSRAKGRGVKVRVVINGSEIGMPQYRELTAAFADSPDAVRTCGQRVTDGAGGFPKQSGRYISTRGCAANRKVGDNYSRMHNKFMTIDKVAKKGGGVARNVVYVASANLHEWTSYESAITVRDAGLYRFYSRYFDDMYRLANRSGRLDNYGSSHVYKPSGGKYQVYTFPRREAAGKARRSASNDPVVADVKAARCSRSASDDVINVANVRVARMAVANALIDAGKRGCTVRVLTGDIAYEDGGAELIYAAVNKLAYSSYIEGGVRYCGPVNNISWMHEKFMQISKGTSSGLYVGSHNLTVQALRQQDENILRVRNATLYAAYTGRFDSLHTYCSQWKPKVPPHTGPGDNAVEDVD</sequence>
<dbReference type="Pfam" id="PF13091">
    <property type="entry name" value="PLDc_2"/>
    <property type="match status" value="2"/>
</dbReference>
<keyword evidence="10" id="KW-1185">Reference proteome</keyword>
<dbReference type="EMBL" id="JACCBA010000001">
    <property type="protein sequence ID" value="NYD49081.1"/>
    <property type="molecule type" value="Genomic_DNA"/>
</dbReference>
<keyword evidence="7" id="KW-0732">Signal</keyword>
<dbReference type="PANTHER" id="PTHR43856:SF1">
    <property type="entry name" value="MITOCHONDRIAL CARDIOLIPIN HYDROLASE"/>
    <property type="match status" value="1"/>
</dbReference>
<dbReference type="InterPro" id="IPR001736">
    <property type="entry name" value="PLipase_D/transphosphatidylase"/>
</dbReference>
<evidence type="ECO:0000256" key="3">
    <source>
        <dbReference type="ARBA" id="ARBA00012027"/>
    </source>
</evidence>
<keyword evidence="6" id="KW-0443">Lipid metabolism</keyword>
<dbReference type="PANTHER" id="PTHR43856">
    <property type="entry name" value="CARDIOLIPIN HYDROLASE"/>
    <property type="match status" value="1"/>
</dbReference>
<accession>A0A7Y9EK80</accession>
<evidence type="ECO:0000256" key="6">
    <source>
        <dbReference type="ARBA" id="ARBA00023098"/>
    </source>
</evidence>
<evidence type="ECO:0000256" key="2">
    <source>
        <dbReference type="ARBA" id="ARBA00008664"/>
    </source>
</evidence>
<reference evidence="9 10" key="1">
    <citation type="submission" date="2020-07" db="EMBL/GenBank/DDBJ databases">
        <title>Sequencing the genomes of 1000 actinobacteria strains.</title>
        <authorList>
            <person name="Klenk H.-P."/>
        </authorList>
    </citation>
    <scope>NUCLEOTIDE SEQUENCE [LARGE SCALE GENOMIC DNA]</scope>
    <source>
        <strain evidence="9 10">DSM 40398</strain>
    </source>
</reference>
<feature type="signal peptide" evidence="7">
    <location>
        <begin position="1"/>
        <end position="30"/>
    </location>
</feature>
<dbReference type="GO" id="GO:0016042">
    <property type="term" value="P:lipid catabolic process"/>
    <property type="evidence" value="ECO:0007669"/>
    <property type="project" value="UniProtKB-KW"/>
</dbReference>
<comment type="caution">
    <text evidence="9">The sequence shown here is derived from an EMBL/GenBank/DDBJ whole genome shotgun (WGS) entry which is preliminary data.</text>
</comment>
<feature type="chain" id="PRO_5031368168" description="phospholipase D" evidence="7">
    <location>
        <begin position="31"/>
        <end position="444"/>
    </location>
</feature>
<feature type="domain" description="PLD phosphodiesterase" evidence="8">
    <location>
        <begin position="165"/>
        <end position="202"/>
    </location>
</feature>
<dbReference type="PROSITE" id="PS50035">
    <property type="entry name" value="PLD"/>
    <property type="match status" value="1"/>
</dbReference>
<dbReference type="GO" id="GO:0004630">
    <property type="term" value="F:phospholipase D activity"/>
    <property type="evidence" value="ECO:0007669"/>
    <property type="project" value="UniProtKB-EC"/>
</dbReference>